<proteinExistence type="predicted"/>
<evidence type="ECO:0000313" key="1">
    <source>
        <dbReference type="EMBL" id="MEV0365108.1"/>
    </source>
</evidence>
<accession>A0ABV3FBU6</accession>
<protein>
    <recommendedName>
        <fullName evidence="3">EthD domain-containing protein</fullName>
    </recommendedName>
</protein>
<gene>
    <name evidence="1" type="ORF">AB0H72_20640</name>
</gene>
<name>A0ABV3FBU6_9NOCA</name>
<evidence type="ECO:0008006" key="3">
    <source>
        <dbReference type="Google" id="ProtNLM"/>
    </source>
</evidence>
<dbReference type="Proteomes" id="UP001551658">
    <property type="component" value="Unassembled WGS sequence"/>
</dbReference>
<evidence type="ECO:0000313" key="2">
    <source>
        <dbReference type="Proteomes" id="UP001551658"/>
    </source>
</evidence>
<comment type="caution">
    <text evidence="1">The sequence shown here is derived from an EMBL/GenBank/DDBJ whole genome shotgun (WGS) entry which is preliminary data.</text>
</comment>
<sequence length="71" mass="8070">MSADATQRSGGDVHLTVFLHGLRLDYRVHPIAAERFLQEWTAHHTAHTAAVLRAEPANLPRLPCERLYLDR</sequence>
<dbReference type="EMBL" id="JBFAIH010000012">
    <property type="protein sequence ID" value="MEV0365108.1"/>
    <property type="molecule type" value="Genomic_DNA"/>
</dbReference>
<reference evidence="1 2" key="1">
    <citation type="submission" date="2024-06" db="EMBL/GenBank/DDBJ databases">
        <title>The Natural Products Discovery Center: Release of the First 8490 Sequenced Strains for Exploring Actinobacteria Biosynthetic Diversity.</title>
        <authorList>
            <person name="Kalkreuter E."/>
            <person name="Kautsar S.A."/>
            <person name="Yang D."/>
            <person name="Bader C.D."/>
            <person name="Teijaro C.N."/>
            <person name="Fluegel L."/>
            <person name="Davis C.M."/>
            <person name="Simpson J.R."/>
            <person name="Lauterbach L."/>
            <person name="Steele A.D."/>
            <person name="Gui C."/>
            <person name="Meng S."/>
            <person name="Li G."/>
            <person name="Viehrig K."/>
            <person name="Ye F."/>
            <person name="Su P."/>
            <person name="Kiefer A.F."/>
            <person name="Nichols A."/>
            <person name="Cepeda A.J."/>
            <person name="Yan W."/>
            <person name="Fan B."/>
            <person name="Jiang Y."/>
            <person name="Adhikari A."/>
            <person name="Zheng C.-J."/>
            <person name="Schuster L."/>
            <person name="Cowan T.M."/>
            <person name="Smanski M.J."/>
            <person name="Chevrette M.G."/>
            <person name="De Carvalho L.P.S."/>
            <person name="Shen B."/>
        </authorList>
    </citation>
    <scope>NUCLEOTIDE SEQUENCE [LARGE SCALE GENOMIC DNA]</scope>
    <source>
        <strain evidence="1 2">NPDC050671</strain>
    </source>
</reference>
<keyword evidence="2" id="KW-1185">Reference proteome</keyword>
<organism evidence="1 2">
    <name type="scientific">Nocardia fusca</name>
    <dbReference type="NCBI Taxonomy" id="941183"/>
    <lineage>
        <taxon>Bacteria</taxon>
        <taxon>Bacillati</taxon>
        <taxon>Actinomycetota</taxon>
        <taxon>Actinomycetes</taxon>
        <taxon>Mycobacteriales</taxon>
        <taxon>Nocardiaceae</taxon>
        <taxon>Nocardia</taxon>
    </lineage>
</organism>
<dbReference type="RefSeq" id="WP_357981042.1">
    <property type="nucleotide sequence ID" value="NZ_JBFAIH010000012.1"/>
</dbReference>